<keyword evidence="2" id="KW-1185">Reference proteome</keyword>
<organism evidence="1 2">
    <name type="scientific">Amycolatopsis minnesotensis</name>
    <dbReference type="NCBI Taxonomy" id="337894"/>
    <lineage>
        <taxon>Bacteria</taxon>
        <taxon>Bacillati</taxon>
        <taxon>Actinomycetota</taxon>
        <taxon>Actinomycetes</taxon>
        <taxon>Pseudonocardiales</taxon>
        <taxon>Pseudonocardiaceae</taxon>
        <taxon>Amycolatopsis</taxon>
    </lineage>
</organism>
<evidence type="ECO:0000313" key="2">
    <source>
        <dbReference type="Proteomes" id="UP001501116"/>
    </source>
</evidence>
<proteinExistence type="predicted"/>
<name>A0ABN2SKC3_9PSEU</name>
<dbReference type="Proteomes" id="UP001501116">
    <property type="component" value="Unassembled WGS sequence"/>
</dbReference>
<comment type="caution">
    <text evidence="1">The sequence shown here is derived from an EMBL/GenBank/DDBJ whole genome shotgun (WGS) entry which is preliminary data.</text>
</comment>
<gene>
    <name evidence="1" type="ORF">GCM10009754_77880</name>
</gene>
<sequence>MGFITAPEALRTAAKDGHAAVGALRGADCGKPVAKIATALPGAKCTSNATTFSDSWSQTYTQFCDGAEQHASAFATAADAYVAGDHAAAGAIPGGDAPGGPA</sequence>
<accession>A0ABN2SKC3</accession>
<dbReference type="EMBL" id="BAAANN010000048">
    <property type="protein sequence ID" value="GAA1988220.1"/>
    <property type="molecule type" value="Genomic_DNA"/>
</dbReference>
<evidence type="ECO:0008006" key="3">
    <source>
        <dbReference type="Google" id="ProtNLM"/>
    </source>
</evidence>
<reference evidence="1 2" key="1">
    <citation type="journal article" date="2019" name="Int. J. Syst. Evol. Microbiol.">
        <title>The Global Catalogue of Microorganisms (GCM) 10K type strain sequencing project: providing services to taxonomists for standard genome sequencing and annotation.</title>
        <authorList>
            <consortium name="The Broad Institute Genomics Platform"/>
            <consortium name="The Broad Institute Genome Sequencing Center for Infectious Disease"/>
            <person name="Wu L."/>
            <person name="Ma J."/>
        </authorList>
    </citation>
    <scope>NUCLEOTIDE SEQUENCE [LARGE SCALE GENOMIC DNA]</scope>
    <source>
        <strain evidence="1 2">JCM 14545</strain>
    </source>
</reference>
<protein>
    <recommendedName>
        <fullName evidence="3">Excreted virulence factor EspC (Type VII ESX diderm)</fullName>
    </recommendedName>
</protein>
<dbReference type="RefSeq" id="WP_344430418.1">
    <property type="nucleotide sequence ID" value="NZ_BAAANN010000048.1"/>
</dbReference>
<evidence type="ECO:0000313" key="1">
    <source>
        <dbReference type="EMBL" id="GAA1988220.1"/>
    </source>
</evidence>